<keyword evidence="2" id="KW-0282">Flagellum</keyword>
<dbReference type="Gene3D" id="3.30.160.170">
    <property type="entry name" value="FlaG-like"/>
    <property type="match status" value="1"/>
</dbReference>
<keyword evidence="2" id="KW-0969">Cilium</keyword>
<dbReference type="InterPro" id="IPR035924">
    <property type="entry name" value="FlaG-like_sf"/>
</dbReference>
<name>A0ABS2BF01_9NEIS</name>
<keyword evidence="2" id="KW-0966">Cell projection</keyword>
<sequence>MTISSINPLSQSSPLQPQNDARQPAANIAAANQSVIGAVAASPDAVQAPTPKQQAAAVEDAVKKLNETVQSMQPKVGIEFSVDDDTQLSVVKVVDTHSKEVIRQIPTQEALNIAKTIDKLQGLLVRDKA</sequence>
<dbReference type="PANTHER" id="PTHR37166:SF1">
    <property type="entry name" value="PROTEIN FLAG"/>
    <property type="match status" value="1"/>
</dbReference>
<dbReference type="Pfam" id="PF03646">
    <property type="entry name" value="FlaG"/>
    <property type="match status" value="1"/>
</dbReference>
<feature type="compositionally biased region" description="Polar residues" evidence="1">
    <location>
        <begin position="1"/>
        <end position="18"/>
    </location>
</feature>
<keyword evidence="3" id="KW-1185">Reference proteome</keyword>
<proteinExistence type="predicted"/>
<reference evidence="2 3" key="1">
    <citation type="submission" date="2021-01" db="EMBL/GenBank/DDBJ databases">
        <title>Draft Genome Sequence and Polyhydroxyalkanoate Biosynthetic Potential of Jeongeupia naejangsanensis Type Strain DSM 24253.</title>
        <authorList>
            <person name="Turrini P."/>
            <person name="Artuso I."/>
            <person name="Lugli G.A."/>
            <person name="Frangipani E."/>
            <person name="Ventura M."/>
            <person name="Visca P."/>
        </authorList>
    </citation>
    <scope>NUCLEOTIDE SEQUENCE [LARGE SCALE GENOMIC DNA]</scope>
    <source>
        <strain evidence="2 3">DSM 24253</strain>
    </source>
</reference>
<dbReference type="RefSeq" id="WP_203535918.1">
    <property type="nucleotide sequence ID" value="NZ_JAESND010000001.1"/>
</dbReference>
<protein>
    <submittedName>
        <fullName evidence="2">Flagellar protein FlaG</fullName>
    </submittedName>
</protein>
<feature type="region of interest" description="Disordered" evidence="1">
    <location>
        <begin position="1"/>
        <end position="27"/>
    </location>
</feature>
<evidence type="ECO:0000313" key="3">
    <source>
        <dbReference type="Proteomes" id="UP000809431"/>
    </source>
</evidence>
<dbReference type="PANTHER" id="PTHR37166">
    <property type="entry name" value="PROTEIN FLAG"/>
    <property type="match status" value="1"/>
</dbReference>
<dbReference type="SUPFAM" id="SSF160214">
    <property type="entry name" value="FlaG-like"/>
    <property type="match status" value="1"/>
</dbReference>
<evidence type="ECO:0000256" key="1">
    <source>
        <dbReference type="SAM" id="MobiDB-lite"/>
    </source>
</evidence>
<gene>
    <name evidence="2" type="ORF">JMJ54_00070</name>
</gene>
<evidence type="ECO:0000313" key="2">
    <source>
        <dbReference type="EMBL" id="MBM3114207.1"/>
    </source>
</evidence>
<dbReference type="Proteomes" id="UP000809431">
    <property type="component" value="Unassembled WGS sequence"/>
</dbReference>
<dbReference type="InterPro" id="IPR005186">
    <property type="entry name" value="FlaG"/>
</dbReference>
<dbReference type="EMBL" id="JAESND010000001">
    <property type="protein sequence ID" value="MBM3114207.1"/>
    <property type="molecule type" value="Genomic_DNA"/>
</dbReference>
<comment type="caution">
    <text evidence="2">The sequence shown here is derived from an EMBL/GenBank/DDBJ whole genome shotgun (WGS) entry which is preliminary data.</text>
</comment>
<accession>A0ABS2BF01</accession>
<organism evidence="2 3">
    <name type="scientific">Jeongeupia naejangsanensis</name>
    <dbReference type="NCBI Taxonomy" id="613195"/>
    <lineage>
        <taxon>Bacteria</taxon>
        <taxon>Pseudomonadati</taxon>
        <taxon>Pseudomonadota</taxon>
        <taxon>Betaproteobacteria</taxon>
        <taxon>Neisseriales</taxon>
        <taxon>Chitinibacteraceae</taxon>
        <taxon>Jeongeupia</taxon>
    </lineage>
</organism>